<dbReference type="Gene3D" id="2.60.40.10">
    <property type="entry name" value="Immunoglobulins"/>
    <property type="match status" value="2"/>
</dbReference>
<feature type="domain" description="Pili assembly chaperone N-terminal" evidence="2">
    <location>
        <begin position="38"/>
        <end position="146"/>
    </location>
</feature>
<keyword evidence="4" id="KW-1185">Reference proteome</keyword>
<dbReference type="GO" id="GO:0030288">
    <property type="term" value="C:outer membrane-bounded periplasmic space"/>
    <property type="evidence" value="ECO:0007669"/>
    <property type="project" value="InterPro"/>
</dbReference>
<dbReference type="SUPFAM" id="SSF49354">
    <property type="entry name" value="PapD-like"/>
    <property type="match status" value="1"/>
</dbReference>
<dbReference type="Pfam" id="PF00345">
    <property type="entry name" value="PapD_N"/>
    <property type="match status" value="1"/>
</dbReference>
<evidence type="ECO:0000313" key="3">
    <source>
        <dbReference type="EMBL" id="MPQ51562.1"/>
    </source>
</evidence>
<keyword evidence="1" id="KW-0732">Signal</keyword>
<dbReference type="GO" id="GO:0071555">
    <property type="term" value="P:cell wall organization"/>
    <property type="evidence" value="ECO:0007669"/>
    <property type="project" value="InterPro"/>
</dbReference>
<organism evidence="3 4">
    <name type="scientific">Citrobacter telavivensis</name>
    <dbReference type="NCBI Taxonomy" id="2653932"/>
    <lineage>
        <taxon>Bacteria</taxon>
        <taxon>Pseudomonadati</taxon>
        <taxon>Pseudomonadota</taxon>
        <taxon>Gammaproteobacteria</taxon>
        <taxon>Enterobacterales</taxon>
        <taxon>Enterobacteriaceae</taxon>
        <taxon>Citrobacter</taxon>
    </lineage>
</organism>
<dbReference type="PANTHER" id="PTHR30251">
    <property type="entry name" value="PILUS ASSEMBLY CHAPERONE"/>
    <property type="match status" value="1"/>
</dbReference>
<reference evidence="3 4" key="1">
    <citation type="submission" date="2019-10" db="EMBL/GenBank/DDBJ databases">
        <title>Characterization of a new Citrobacter species.</title>
        <authorList>
            <person name="Goncalves Ribeiro T."/>
            <person name="Izdebski R."/>
            <person name="Urbanowicz P."/>
            <person name="Carmeli Y."/>
            <person name="Gniadkowski M."/>
            <person name="Peixe L."/>
        </authorList>
    </citation>
    <scope>NUCLEOTIDE SEQUENCE [LARGE SCALE GENOMIC DNA]</scope>
    <source>
        <strain evidence="3 4">NMI7905_11</strain>
    </source>
</reference>
<evidence type="ECO:0000313" key="4">
    <source>
        <dbReference type="Proteomes" id="UP000475079"/>
    </source>
</evidence>
<dbReference type="EMBL" id="WHIY01000007">
    <property type="protein sequence ID" value="MPQ51562.1"/>
    <property type="molecule type" value="Genomic_DNA"/>
</dbReference>
<dbReference type="InterPro" id="IPR013783">
    <property type="entry name" value="Ig-like_fold"/>
</dbReference>
<gene>
    <name evidence="3" type="ORF">GBB84_11655</name>
</gene>
<feature type="chain" id="PRO_5026949646" evidence="1">
    <location>
        <begin position="25"/>
        <end position="251"/>
    </location>
</feature>
<protein>
    <submittedName>
        <fullName evidence="3">Fimbria/pilus periplasmic chaperone</fullName>
    </submittedName>
</protein>
<comment type="caution">
    <text evidence="3">The sequence shown here is derived from an EMBL/GenBank/DDBJ whole genome shotgun (WGS) entry which is preliminary data.</text>
</comment>
<accession>A0A6L5E7U3</accession>
<evidence type="ECO:0000256" key="1">
    <source>
        <dbReference type="SAM" id="SignalP"/>
    </source>
</evidence>
<dbReference type="Proteomes" id="UP000475079">
    <property type="component" value="Unassembled WGS sequence"/>
</dbReference>
<evidence type="ECO:0000259" key="2">
    <source>
        <dbReference type="Pfam" id="PF00345"/>
    </source>
</evidence>
<name>A0A6L5E7U3_9ENTR</name>
<dbReference type="PANTHER" id="PTHR30251:SF4">
    <property type="entry name" value="SLR1668 PROTEIN"/>
    <property type="match status" value="1"/>
</dbReference>
<dbReference type="AlphaFoldDB" id="A0A6L5E7U3"/>
<dbReference type="InterPro" id="IPR008962">
    <property type="entry name" value="PapD-like_sf"/>
</dbReference>
<dbReference type="InterPro" id="IPR050643">
    <property type="entry name" value="Periplasmic_pilus_chap"/>
</dbReference>
<proteinExistence type="predicted"/>
<dbReference type="RefSeq" id="WP_152404054.1">
    <property type="nucleotide sequence ID" value="NZ_JBGUBF010000001.1"/>
</dbReference>
<dbReference type="InterPro" id="IPR016147">
    <property type="entry name" value="Pili_assmbl_chaperone_N"/>
</dbReference>
<feature type="signal peptide" evidence="1">
    <location>
        <begin position="1"/>
        <end position="24"/>
    </location>
</feature>
<sequence>MHVRASLGLLFGLTAALVSAGANSAATILLWPIDPWLAAETNATELWIQNQGNTPTTMQVRIVRWRQDEGFERYQPQQDVVASPPIVRIDKGSKQLIRLIKQSAVPAGVEQAYRIIVDEIPQPDGGDKPQMGLKVQMRYSLPLFVYGQGIQTWPQGEHHARVDTAKLHWRVVRADGQPQLEVRNDNNVHVRLSKVMLRQGGAQHTMAQGLLGYVLPGSTRRWPLPAGATHPNNVSAAINAQGGKWLSGPAH</sequence>